<feature type="non-terminal residue" evidence="1">
    <location>
        <position position="266"/>
    </location>
</feature>
<sequence>GWLSVTVLGDPVNPSTTDTCPPMTAKTIMLGAAPEDANVVYEKCIVPSAATGDKMFVNQMTREDMPTFTIINVDFVTCTATASDISVLLCKDEDIGDTHDAQCSVTLEDEVIPASLPVDFDVEITVDPGTADQPVAVSLSIVSHDPCTAEWIAESGDTEYALTQVGSTNLDRLDFTTGILPKNTDTVFTRSYEIHCTDPGYYPQNIQITASVTTANVPEIGDPDESNNTAENRVDVTATSIPDVDDDTVLNEVDNCPWVYNPDQLD</sequence>
<organism evidence="1">
    <name type="scientific">marine sediment metagenome</name>
    <dbReference type="NCBI Taxonomy" id="412755"/>
    <lineage>
        <taxon>unclassified sequences</taxon>
        <taxon>metagenomes</taxon>
        <taxon>ecological metagenomes</taxon>
    </lineage>
</organism>
<proteinExistence type="predicted"/>
<gene>
    <name evidence="1" type="ORF">S01H1_41103</name>
</gene>
<accession>X0UZJ8</accession>
<dbReference type="AlphaFoldDB" id="X0UZJ8"/>
<name>X0UZJ8_9ZZZZ</name>
<protein>
    <submittedName>
        <fullName evidence="1">Uncharacterized protein</fullName>
    </submittedName>
</protein>
<dbReference type="EMBL" id="BARS01026051">
    <property type="protein sequence ID" value="GAG11250.1"/>
    <property type="molecule type" value="Genomic_DNA"/>
</dbReference>
<feature type="non-terminal residue" evidence="1">
    <location>
        <position position="1"/>
    </location>
</feature>
<evidence type="ECO:0000313" key="1">
    <source>
        <dbReference type="EMBL" id="GAG11250.1"/>
    </source>
</evidence>
<reference evidence="1" key="1">
    <citation type="journal article" date="2014" name="Front. Microbiol.">
        <title>High frequency of phylogenetically diverse reductive dehalogenase-homologous genes in deep subseafloor sedimentary metagenomes.</title>
        <authorList>
            <person name="Kawai M."/>
            <person name="Futagami T."/>
            <person name="Toyoda A."/>
            <person name="Takaki Y."/>
            <person name="Nishi S."/>
            <person name="Hori S."/>
            <person name="Arai W."/>
            <person name="Tsubouchi T."/>
            <person name="Morono Y."/>
            <person name="Uchiyama I."/>
            <person name="Ito T."/>
            <person name="Fujiyama A."/>
            <person name="Inagaki F."/>
            <person name="Takami H."/>
        </authorList>
    </citation>
    <scope>NUCLEOTIDE SEQUENCE</scope>
    <source>
        <strain evidence="1">Expedition CK06-06</strain>
    </source>
</reference>
<comment type="caution">
    <text evidence="1">The sequence shown here is derived from an EMBL/GenBank/DDBJ whole genome shotgun (WGS) entry which is preliminary data.</text>
</comment>